<comment type="subcellular location">
    <subcellularLocation>
        <location evidence="1">Cell membrane</location>
        <topology evidence="1">Multi-pass membrane protein</topology>
    </subcellularLocation>
</comment>
<keyword evidence="4 7" id="KW-0812">Transmembrane</keyword>
<feature type="transmembrane region" description="Helical" evidence="7">
    <location>
        <begin position="295"/>
        <end position="316"/>
    </location>
</feature>
<dbReference type="Pfam" id="PF07690">
    <property type="entry name" value="MFS_1"/>
    <property type="match status" value="1"/>
</dbReference>
<dbReference type="RefSeq" id="WP_007284235.1">
    <property type="nucleotide sequence ID" value="NZ_BASM01000043.1"/>
</dbReference>
<keyword evidence="2" id="KW-0813">Transport</keyword>
<comment type="caution">
    <text evidence="9">The sequence shown here is derived from an EMBL/GenBank/DDBJ whole genome shotgun (WGS) entry which is preliminary data.</text>
</comment>
<reference evidence="9 10" key="1">
    <citation type="submission" date="2013-08" db="EMBL/GenBank/DDBJ databases">
        <title>Gluconobacter thailandicus NBRC 3257 whole genome sequence.</title>
        <authorList>
            <person name="Matsutani M."/>
            <person name="Yakushi T."/>
            <person name="Matsushita K."/>
        </authorList>
    </citation>
    <scope>NUCLEOTIDE SEQUENCE [LARGE SCALE GENOMIC DNA]</scope>
    <source>
        <strain evidence="9 10">NBRC 3257</strain>
    </source>
</reference>
<dbReference type="InterPro" id="IPR011701">
    <property type="entry name" value="MFS"/>
</dbReference>
<feature type="transmembrane region" description="Helical" evidence="7">
    <location>
        <begin position="182"/>
        <end position="201"/>
    </location>
</feature>
<evidence type="ECO:0000313" key="10">
    <source>
        <dbReference type="Proteomes" id="UP000018209"/>
    </source>
</evidence>
<gene>
    <name evidence="9" type="ORF">NBRC3257_3121</name>
</gene>
<proteinExistence type="predicted"/>
<organism evidence="9 10">
    <name type="scientific">Gluconobacter thailandicus NBRC 3257</name>
    <dbReference type="NCBI Taxonomy" id="1381097"/>
    <lineage>
        <taxon>Bacteria</taxon>
        <taxon>Pseudomonadati</taxon>
        <taxon>Pseudomonadota</taxon>
        <taxon>Alphaproteobacteria</taxon>
        <taxon>Acetobacterales</taxon>
        <taxon>Acetobacteraceae</taxon>
        <taxon>Gluconobacter</taxon>
    </lineage>
</organism>
<evidence type="ECO:0000256" key="6">
    <source>
        <dbReference type="ARBA" id="ARBA00023136"/>
    </source>
</evidence>
<feature type="transmembrane region" description="Helical" evidence="7">
    <location>
        <begin position="111"/>
        <end position="136"/>
    </location>
</feature>
<feature type="transmembrane region" description="Helical" evidence="7">
    <location>
        <begin position="84"/>
        <end position="105"/>
    </location>
</feature>
<feature type="transmembrane region" description="Helical" evidence="7">
    <location>
        <begin position="387"/>
        <end position="407"/>
    </location>
</feature>
<dbReference type="PANTHER" id="PTHR43045">
    <property type="entry name" value="SHIKIMATE TRANSPORTER"/>
    <property type="match status" value="1"/>
</dbReference>
<dbReference type="InterPro" id="IPR036259">
    <property type="entry name" value="MFS_trans_sf"/>
</dbReference>
<dbReference type="EMBL" id="BASM01000043">
    <property type="protein sequence ID" value="GAD28122.1"/>
    <property type="molecule type" value="Genomic_DNA"/>
</dbReference>
<feature type="domain" description="Major facilitator superfamily (MFS) profile" evidence="8">
    <location>
        <begin position="7"/>
        <end position="413"/>
    </location>
</feature>
<evidence type="ECO:0000256" key="3">
    <source>
        <dbReference type="ARBA" id="ARBA00022475"/>
    </source>
</evidence>
<dbReference type="SUPFAM" id="SSF103473">
    <property type="entry name" value="MFS general substrate transporter"/>
    <property type="match status" value="1"/>
</dbReference>
<evidence type="ECO:0000256" key="7">
    <source>
        <dbReference type="SAM" id="Phobius"/>
    </source>
</evidence>
<accession>A0ABQ0J0Y1</accession>
<feature type="transmembrane region" description="Helical" evidence="7">
    <location>
        <begin position="360"/>
        <end position="381"/>
    </location>
</feature>
<feature type="transmembrane region" description="Helical" evidence="7">
    <location>
        <begin position="148"/>
        <end position="170"/>
    </location>
</feature>
<protein>
    <submittedName>
        <fullName evidence="9">Major facilitator family transporter</fullName>
    </submittedName>
</protein>
<evidence type="ECO:0000256" key="2">
    <source>
        <dbReference type="ARBA" id="ARBA00022448"/>
    </source>
</evidence>
<feature type="transmembrane region" description="Helical" evidence="7">
    <location>
        <begin position="45"/>
        <end position="72"/>
    </location>
</feature>
<dbReference type="Gene3D" id="1.20.1250.20">
    <property type="entry name" value="MFS general substrate transporter like domains"/>
    <property type="match status" value="2"/>
</dbReference>
<keyword evidence="3" id="KW-1003">Cell membrane</keyword>
<evidence type="ECO:0000256" key="5">
    <source>
        <dbReference type="ARBA" id="ARBA00022989"/>
    </source>
</evidence>
<name>A0ABQ0J0Y1_GLUTH</name>
<evidence type="ECO:0000313" key="9">
    <source>
        <dbReference type="EMBL" id="GAD28122.1"/>
    </source>
</evidence>
<feature type="transmembrane region" description="Helical" evidence="7">
    <location>
        <begin position="322"/>
        <end position="340"/>
    </location>
</feature>
<keyword evidence="6 7" id="KW-0472">Membrane</keyword>
<dbReference type="PROSITE" id="PS50850">
    <property type="entry name" value="MFS"/>
    <property type="match status" value="1"/>
</dbReference>
<keyword evidence="5 7" id="KW-1133">Transmembrane helix</keyword>
<evidence type="ECO:0000256" key="4">
    <source>
        <dbReference type="ARBA" id="ARBA00022692"/>
    </source>
</evidence>
<dbReference type="Proteomes" id="UP000018209">
    <property type="component" value="Unassembled WGS sequence"/>
</dbReference>
<keyword evidence="10" id="KW-1185">Reference proteome</keyword>
<evidence type="ECO:0000259" key="8">
    <source>
        <dbReference type="PROSITE" id="PS50850"/>
    </source>
</evidence>
<dbReference type="InterPro" id="IPR020846">
    <property type="entry name" value="MFS_dom"/>
</dbReference>
<sequence length="419" mass="44992">MHKTKVALASAMIGNIVEWYDFSLYASATPLVFSRMFFSQKHDPFFIQVEAIALFGTGFLVRPGGGMLFGYIGDRYGHLVSLRWTLFLIGVATALIGILPTYAQIGVSAPLLLLLLRLIQGGAAGGEWAGSVLVLGGAIQTNSKSRHLMLALSQSGVALGMVLGTGAMWLLRQLPEEEFLSWGWRIAFLATLPFVVLGIFLRSSLTAAPVRTHASPVSSFRALFCEPVAILRGIGVRLSENGGIYLISVFGLAYGRSCHVSDSILLAAVTCGLAVDGLMMPIFGWLSSRWDHSRIYLFGIVALAVLIVPFFSLVAAGQPTSVILAFAFIMMLAHAPMIAVEPHLLEKLFPAHCRYSGIAVSHEFGSIIAGGVSPLLAAFLYHETGSVNGVIVYVFLLAICSAAALYWPAKRSKDHSSLS</sequence>
<evidence type="ECO:0000256" key="1">
    <source>
        <dbReference type="ARBA" id="ARBA00004651"/>
    </source>
</evidence>
<dbReference type="PANTHER" id="PTHR43045:SF1">
    <property type="entry name" value="SHIKIMATE TRANSPORTER"/>
    <property type="match status" value="1"/>
</dbReference>
<feature type="transmembrane region" description="Helical" evidence="7">
    <location>
        <begin position="263"/>
        <end position="283"/>
    </location>
</feature>